<dbReference type="Proteomes" id="UP001044222">
    <property type="component" value="Chromosome 16"/>
</dbReference>
<dbReference type="PROSITE" id="PS50012">
    <property type="entry name" value="RCC1_3"/>
    <property type="match status" value="1"/>
</dbReference>
<evidence type="ECO:0000256" key="1">
    <source>
        <dbReference type="PROSITE-ProRule" id="PRU00235"/>
    </source>
</evidence>
<evidence type="ECO:0000313" key="3">
    <source>
        <dbReference type="EMBL" id="KAG5833174.1"/>
    </source>
</evidence>
<dbReference type="Gene3D" id="2.130.10.30">
    <property type="entry name" value="Regulator of chromosome condensation 1/beta-lactamase-inhibitor protein II"/>
    <property type="match status" value="1"/>
</dbReference>
<dbReference type="SUPFAM" id="SSF50985">
    <property type="entry name" value="RCC1/BLIP-II"/>
    <property type="match status" value="1"/>
</dbReference>
<organism evidence="3 4">
    <name type="scientific">Anguilla anguilla</name>
    <name type="common">European freshwater eel</name>
    <name type="synonym">Muraena anguilla</name>
    <dbReference type="NCBI Taxonomy" id="7936"/>
    <lineage>
        <taxon>Eukaryota</taxon>
        <taxon>Metazoa</taxon>
        <taxon>Chordata</taxon>
        <taxon>Craniata</taxon>
        <taxon>Vertebrata</taxon>
        <taxon>Euteleostomi</taxon>
        <taxon>Actinopterygii</taxon>
        <taxon>Neopterygii</taxon>
        <taxon>Teleostei</taxon>
        <taxon>Anguilliformes</taxon>
        <taxon>Anguillidae</taxon>
        <taxon>Anguilla</taxon>
    </lineage>
</organism>
<dbReference type="GO" id="GO:0005737">
    <property type="term" value="C:cytoplasm"/>
    <property type="evidence" value="ECO:0007669"/>
    <property type="project" value="TreeGrafter"/>
</dbReference>
<name>A0A9D3RJV3_ANGAN</name>
<feature type="region of interest" description="Disordered" evidence="2">
    <location>
        <begin position="181"/>
        <end position="310"/>
    </location>
</feature>
<dbReference type="PROSITE" id="PS00626">
    <property type="entry name" value="RCC1_2"/>
    <property type="match status" value="1"/>
</dbReference>
<proteinExistence type="predicted"/>
<reference evidence="3" key="1">
    <citation type="submission" date="2021-01" db="EMBL/GenBank/DDBJ databases">
        <title>A chromosome-scale assembly of European eel, Anguilla anguilla.</title>
        <authorList>
            <person name="Henkel C."/>
            <person name="Jong-Raadsen S.A."/>
            <person name="Dufour S."/>
            <person name="Weltzien F.-A."/>
            <person name="Palstra A.P."/>
            <person name="Pelster B."/>
            <person name="Spaink H.P."/>
            <person name="Van Den Thillart G.E."/>
            <person name="Jansen H."/>
            <person name="Zahm M."/>
            <person name="Klopp C."/>
            <person name="Cedric C."/>
            <person name="Louis A."/>
            <person name="Berthelot C."/>
            <person name="Parey E."/>
            <person name="Roest Crollius H."/>
            <person name="Montfort J."/>
            <person name="Robinson-Rechavi M."/>
            <person name="Bucao C."/>
            <person name="Bouchez O."/>
            <person name="Gislard M."/>
            <person name="Lluch J."/>
            <person name="Milhes M."/>
            <person name="Lampietro C."/>
            <person name="Lopez Roques C."/>
            <person name="Donnadieu C."/>
            <person name="Braasch I."/>
            <person name="Desvignes T."/>
            <person name="Postlethwait J."/>
            <person name="Bobe J."/>
            <person name="Guiguen Y."/>
            <person name="Dirks R."/>
        </authorList>
    </citation>
    <scope>NUCLEOTIDE SEQUENCE</scope>
    <source>
        <strain evidence="3">Tag_6206</strain>
        <tissue evidence="3">Liver</tissue>
    </source>
</reference>
<dbReference type="GO" id="GO:0016197">
    <property type="term" value="P:endosomal transport"/>
    <property type="evidence" value="ECO:0007669"/>
    <property type="project" value="TreeGrafter"/>
</dbReference>
<dbReference type="GO" id="GO:0030425">
    <property type="term" value="C:dendrite"/>
    <property type="evidence" value="ECO:0007669"/>
    <property type="project" value="TreeGrafter"/>
</dbReference>
<feature type="compositionally biased region" description="Basic and acidic residues" evidence="2">
    <location>
        <begin position="269"/>
        <end position="283"/>
    </location>
</feature>
<evidence type="ECO:0000256" key="2">
    <source>
        <dbReference type="SAM" id="MobiDB-lite"/>
    </source>
</evidence>
<gene>
    <name evidence="3" type="ORF">ANANG_G00273070</name>
</gene>
<protein>
    <submittedName>
        <fullName evidence="3">Uncharacterized protein</fullName>
    </submittedName>
</protein>
<comment type="caution">
    <text evidence="3">The sequence shown here is derived from an EMBL/GenBank/DDBJ whole genome shotgun (WGS) entry which is preliminary data.</text>
</comment>
<dbReference type="GO" id="GO:0031267">
    <property type="term" value="F:small GTPase binding"/>
    <property type="evidence" value="ECO:0007669"/>
    <property type="project" value="TreeGrafter"/>
</dbReference>
<evidence type="ECO:0000313" key="4">
    <source>
        <dbReference type="Proteomes" id="UP001044222"/>
    </source>
</evidence>
<dbReference type="EMBL" id="JAFIRN010000016">
    <property type="protein sequence ID" value="KAG5833174.1"/>
    <property type="molecule type" value="Genomic_DNA"/>
</dbReference>
<dbReference type="InterPro" id="IPR009091">
    <property type="entry name" value="RCC1/BLIP-II"/>
</dbReference>
<accession>A0A9D3RJV3</accession>
<dbReference type="InterPro" id="IPR051984">
    <property type="entry name" value="Alsin"/>
</dbReference>
<dbReference type="Pfam" id="PF13540">
    <property type="entry name" value="RCC1_2"/>
    <property type="match status" value="1"/>
</dbReference>
<dbReference type="PANTHER" id="PTHR46089:SF3">
    <property type="entry name" value="ALSIN"/>
    <property type="match status" value="1"/>
</dbReference>
<dbReference type="PANTHER" id="PTHR46089">
    <property type="entry name" value="ALSIN HOMOLOG"/>
    <property type="match status" value="1"/>
</dbReference>
<keyword evidence="4" id="KW-1185">Reference proteome</keyword>
<dbReference type="GO" id="GO:0005085">
    <property type="term" value="F:guanyl-nucleotide exchange factor activity"/>
    <property type="evidence" value="ECO:0007669"/>
    <property type="project" value="TreeGrafter"/>
</dbReference>
<feature type="repeat" description="RCC1" evidence="1">
    <location>
        <begin position="58"/>
        <end position="118"/>
    </location>
</feature>
<dbReference type="GO" id="GO:0005813">
    <property type="term" value="C:centrosome"/>
    <property type="evidence" value="ECO:0007669"/>
    <property type="project" value="TreeGrafter"/>
</dbReference>
<sequence>MENQKKGSEGEDSSGERGLLHAWKGYSCSVTPERVLLSRPVLQAALGTHHAVLLVEGGQVYSLGELPWKQDGAPGAAGRTVPNPTPVGVADLEAGPPQAVRVLELACGEQHTLALSARREVWAWGSGCQLGLVASGLFPVCQPQKVEHLAGRRTHVIISDNHYCPLGVELAEGEAGLGGGLGSPAQRLRPPLGAGRCLAPPSYRGRREARRSPAPGGNARPVRPQGAESPEPAGAPETDPDSAPQTGDCCRTPGGTGAGSKNSPYPDEQAVKDYLKRLSDHSAAEQTSRGPAAVQCAQPLSELADPPTPT</sequence>
<dbReference type="InterPro" id="IPR000408">
    <property type="entry name" value="Reg_chr_condens"/>
</dbReference>
<dbReference type="AlphaFoldDB" id="A0A9D3RJV3"/>